<name>A0ACB6Z0R5_THEGA</name>
<evidence type="ECO:0000313" key="1">
    <source>
        <dbReference type="EMBL" id="KAF9643266.1"/>
    </source>
</evidence>
<protein>
    <submittedName>
        <fullName evidence="1">Uncharacterized protein</fullName>
    </submittedName>
</protein>
<gene>
    <name evidence="1" type="ORF">BDM02DRAFT_3123651</name>
</gene>
<organism evidence="1 2">
    <name type="scientific">Thelephora ganbajun</name>
    <name type="common">Ganba fungus</name>
    <dbReference type="NCBI Taxonomy" id="370292"/>
    <lineage>
        <taxon>Eukaryota</taxon>
        <taxon>Fungi</taxon>
        <taxon>Dikarya</taxon>
        <taxon>Basidiomycota</taxon>
        <taxon>Agaricomycotina</taxon>
        <taxon>Agaricomycetes</taxon>
        <taxon>Thelephorales</taxon>
        <taxon>Thelephoraceae</taxon>
        <taxon>Thelephora</taxon>
    </lineage>
</organism>
<sequence>MLRGKTIEEIVNKWSSDLEVQVKEFSKFATEVAVWDRALIENGNSLAMLMGEMLVAEREQADIDQVLDHIEQQQKDLMATLEIYEKTAEETFNIQSGGLRALDTGPADTERDRNYMLATDLYTHLDDLSGSLTQMIEAVNALSMGPGSQLDGANNGTSGSANGLNEDPMSQITQILSSHLESLQWIDGSVRELETNVSEVEKRVREAGLSVNGGGSGGHGRSTRSVGYGLR</sequence>
<proteinExistence type="predicted"/>
<dbReference type="Proteomes" id="UP000886501">
    <property type="component" value="Unassembled WGS sequence"/>
</dbReference>
<comment type="caution">
    <text evidence="1">The sequence shown here is derived from an EMBL/GenBank/DDBJ whole genome shotgun (WGS) entry which is preliminary data.</text>
</comment>
<evidence type="ECO:0000313" key="2">
    <source>
        <dbReference type="Proteomes" id="UP000886501"/>
    </source>
</evidence>
<dbReference type="EMBL" id="MU118253">
    <property type="protein sequence ID" value="KAF9643266.1"/>
    <property type="molecule type" value="Genomic_DNA"/>
</dbReference>
<accession>A0ACB6Z0R5</accession>
<keyword evidence="2" id="KW-1185">Reference proteome</keyword>
<reference evidence="1" key="2">
    <citation type="journal article" date="2020" name="Nat. Commun.">
        <title>Large-scale genome sequencing of mycorrhizal fungi provides insights into the early evolution of symbiotic traits.</title>
        <authorList>
            <person name="Miyauchi S."/>
            <person name="Kiss E."/>
            <person name="Kuo A."/>
            <person name="Drula E."/>
            <person name="Kohler A."/>
            <person name="Sanchez-Garcia M."/>
            <person name="Morin E."/>
            <person name="Andreopoulos B."/>
            <person name="Barry K.W."/>
            <person name="Bonito G."/>
            <person name="Buee M."/>
            <person name="Carver A."/>
            <person name="Chen C."/>
            <person name="Cichocki N."/>
            <person name="Clum A."/>
            <person name="Culley D."/>
            <person name="Crous P.W."/>
            <person name="Fauchery L."/>
            <person name="Girlanda M."/>
            <person name="Hayes R.D."/>
            <person name="Keri Z."/>
            <person name="LaButti K."/>
            <person name="Lipzen A."/>
            <person name="Lombard V."/>
            <person name="Magnuson J."/>
            <person name="Maillard F."/>
            <person name="Murat C."/>
            <person name="Nolan M."/>
            <person name="Ohm R.A."/>
            <person name="Pangilinan J."/>
            <person name="Pereira M.F."/>
            <person name="Perotto S."/>
            <person name="Peter M."/>
            <person name="Pfister S."/>
            <person name="Riley R."/>
            <person name="Sitrit Y."/>
            <person name="Stielow J.B."/>
            <person name="Szollosi G."/>
            <person name="Zifcakova L."/>
            <person name="Stursova M."/>
            <person name="Spatafora J.W."/>
            <person name="Tedersoo L."/>
            <person name="Vaario L.M."/>
            <person name="Yamada A."/>
            <person name="Yan M."/>
            <person name="Wang P."/>
            <person name="Xu J."/>
            <person name="Bruns T."/>
            <person name="Baldrian P."/>
            <person name="Vilgalys R."/>
            <person name="Dunand C."/>
            <person name="Henrissat B."/>
            <person name="Grigoriev I.V."/>
            <person name="Hibbett D."/>
            <person name="Nagy L.G."/>
            <person name="Martin F.M."/>
        </authorList>
    </citation>
    <scope>NUCLEOTIDE SEQUENCE</scope>
    <source>
        <strain evidence="1">P2</strain>
    </source>
</reference>
<reference evidence="1" key="1">
    <citation type="submission" date="2019-10" db="EMBL/GenBank/DDBJ databases">
        <authorList>
            <consortium name="DOE Joint Genome Institute"/>
            <person name="Kuo A."/>
            <person name="Miyauchi S."/>
            <person name="Kiss E."/>
            <person name="Drula E."/>
            <person name="Kohler A."/>
            <person name="Sanchez-Garcia M."/>
            <person name="Andreopoulos B."/>
            <person name="Barry K.W."/>
            <person name="Bonito G."/>
            <person name="Buee M."/>
            <person name="Carver A."/>
            <person name="Chen C."/>
            <person name="Cichocki N."/>
            <person name="Clum A."/>
            <person name="Culley D."/>
            <person name="Crous P.W."/>
            <person name="Fauchery L."/>
            <person name="Girlanda M."/>
            <person name="Hayes R."/>
            <person name="Keri Z."/>
            <person name="Labutti K."/>
            <person name="Lipzen A."/>
            <person name="Lombard V."/>
            <person name="Magnuson J."/>
            <person name="Maillard F."/>
            <person name="Morin E."/>
            <person name="Murat C."/>
            <person name="Nolan M."/>
            <person name="Ohm R."/>
            <person name="Pangilinan J."/>
            <person name="Pereira M."/>
            <person name="Perotto S."/>
            <person name="Peter M."/>
            <person name="Riley R."/>
            <person name="Sitrit Y."/>
            <person name="Stielow B."/>
            <person name="Szollosi G."/>
            <person name="Zifcakova L."/>
            <person name="Stursova M."/>
            <person name="Spatafora J.W."/>
            <person name="Tedersoo L."/>
            <person name="Vaario L.-M."/>
            <person name="Yamada A."/>
            <person name="Yan M."/>
            <person name="Wang P."/>
            <person name="Xu J."/>
            <person name="Bruns T."/>
            <person name="Baldrian P."/>
            <person name="Vilgalys R."/>
            <person name="Henrissat B."/>
            <person name="Grigoriev I.V."/>
            <person name="Hibbett D."/>
            <person name="Nagy L.G."/>
            <person name="Martin F.M."/>
        </authorList>
    </citation>
    <scope>NUCLEOTIDE SEQUENCE</scope>
    <source>
        <strain evidence="1">P2</strain>
    </source>
</reference>